<dbReference type="EMBL" id="MJIL01000050">
    <property type="protein sequence ID" value="OLQ79518.1"/>
    <property type="molecule type" value="Genomic_DNA"/>
</dbReference>
<reference evidence="1 2" key="1">
    <citation type="submission" date="2016-09" db="EMBL/GenBank/DDBJ databases">
        <title>Photobacterium proteolyticum sp. nov. a protease producing bacterium isolated from ocean sediments of Laizhou Bay.</title>
        <authorList>
            <person name="Li Y."/>
        </authorList>
    </citation>
    <scope>NUCLEOTIDE SEQUENCE [LARGE SCALE GENOMIC DNA]</scope>
    <source>
        <strain evidence="1 2">13-12</strain>
    </source>
</reference>
<dbReference type="STRING" id="1903952.BIT28_17615"/>
<evidence type="ECO:0000313" key="2">
    <source>
        <dbReference type="Proteomes" id="UP000186905"/>
    </source>
</evidence>
<proteinExistence type="predicted"/>
<accession>A0A1Q9GWB3</accession>
<gene>
    <name evidence="1" type="ORF">BIT28_17615</name>
</gene>
<keyword evidence="2" id="KW-1185">Reference proteome</keyword>
<organism evidence="1 2">
    <name type="scientific">Photobacterium proteolyticum</name>
    <dbReference type="NCBI Taxonomy" id="1903952"/>
    <lineage>
        <taxon>Bacteria</taxon>
        <taxon>Pseudomonadati</taxon>
        <taxon>Pseudomonadota</taxon>
        <taxon>Gammaproteobacteria</taxon>
        <taxon>Vibrionales</taxon>
        <taxon>Vibrionaceae</taxon>
        <taxon>Photobacterium</taxon>
    </lineage>
</organism>
<name>A0A1Q9GWB3_9GAMM</name>
<protein>
    <submittedName>
        <fullName evidence="1">Uncharacterized protein</fullName>
    </submittedName>
</protein>
<dbReference type="AlphaFoldDB" id="A0A1Q9GWB3"/>
<evidence type="ECO:0000313" key="1">
    <source>
        <dbReference type="EMBL" id="OLQ79518.1"/>
    </source>
</evidence>
<sequence>MKAIMVSLVILKEINENHFDFILMDMYRNQPTLLINALKKTTEFRYYLAILNGEIKSLDVH</sequence>
<comment type="caution">
    <text evidence="1">The sequence shown here is derived from an EMBL/GenBank/DDBJ whole genome shotgun (WGS) entry which is preliminary data.</text>
</comment>
<dbReference type="Proteomes" id="UP000186905">
    <property type="component" value="Unassembled WGS sequence"/>
</dbReference>